<dbReference type="EMBL" id="CACRXK020003856">
    <property type="protein sequence ID" value="CAB4000519.1"/>
    <property type="molecule type" value="Genomic_DNA"/>
</dbReference>
<comment type="caution">
    <text evidence="2">The sequence shown here is derived from an EMBL/GenBank/DDBJ whole genome shotgun (WGS) entry which is preliminary data.</text>
</comment>
<organism evidence="2 3">
    <name type="scientific">Paramuricea clavata</name>
    <name type="common">Red gorgonian</name>
    <name type="synonym">Violescent sea-whip</name>
    <dbReference type="NCBI Taxonomy" id="317549"/>
    <lineage>
        <taxon>Eukaryota</taxon>
        <taxon>Metazoa</taxon>
        <taxon>Cnidaria</taxon>
        <taxon>Anthozoa</taxon>
        <taxon>Octocorallia</taxon>
        <taxon>Malacalcyonacea</taxon>
        <taxon>Plexauridae</taxon>
        <taxon>Paramuricea</taxon>
    </lineage>
</organism>
<dbReference type="Proteomes" id="UP001152795">
    <property type="component" value="Unassembled WGS sequence"/>
</dbReference>
<evidence type="ECO:0000313" key="2">
    <source>
        <dbReference type="EMBL" id="CAB4000519.1"/>
    </source>
</evidence>
<name>A0A6S7H8A7_PARCT</name>
<evidence type="ECO:0000313" key="3">
    <source>
        <dbReference type="Proteomes" id="UP001152795"/>
    </source>
</evidence>
<sequence>MDLGFSTSNRIYIDESLTPQSRAIFGEVKKFRNQQHFKFIWTRNGKVFLKKDESQQSIASVFD</sequence>
<accession>A0A6S7H8A7</accession>
<protein>
    <submittedName>
        <fullName evidence="2">Polycystic kidney disease 1-like 2-like</fullName>
    </submittedName>
</protein>
<dbReference type="InterPro" id="IPR057251">
    <property type="entry name" value="FP_C"/>
</dbReference>
<reference evidence="2" key="1">
    <citation type="submission" date="2020-04" db="EMBL/GenBank/DDBJ databases">
        <authorList>
            <person name="Alioto T."/>
            <person name="Alioto T."/>
            <person name="Gomez Garrido J."/>
        </authorList>
    </citation>
    <scope>NUCLEOTIDE SEQUENCE</scope>
    <source>
        <strain evidence="2">A484AB</strain>
    </source>
</reference>
<evidence type="ECO:0000259" key="1">
    <source>
        <dbReference type="Pfam" id="PF25298"/>
    </source>
</evidence>
<gene>
    <name evidence="2" type="ORF">PACLA_8A065819</name>
</gene>
<proteinExistence type="predicted"/>
<dbReference type="AlphaFoldDB" id="A0A6S7H8A7"/>
<feature type="domain" description="FP protein C-terminal" evidence="1">
    <location>
        <begin position="18"/>
        <end position="58"/>
    </location>
</feature>
<dbReference type="OrthoDB" id="5984028at2759"/>
<dbReference type="Pfam" id="PF25298">
    <property type="entry name" value="Baculo_FP_2nd"/>
    <property type="match status" value="1"/>
</dbReference>
<keyword evidence="3" id="KW-1185">Reference proteome</keyword>